<dbReference type="EMBL" id="PFBX01000005">
    <property type="protein sequence ID" value="PIT87848.1"/>
    <property type="molecule type" value="Genomic_DNA"/>
</dbReference>
<evidence type="ECO:0000313" key="3">
    <source>
        <dbReference type="Proteomes" id="UP000231183"/>
    </source>
</evidence>
<proteinExistence type="predicted"/>
<sequence length="79" mass="8932">MKSEKTGNMDSSESKEYDEYNDLINEHLTNLKSITDELLALLAKNSDEENKTRLQELGIDAPELAQKLTTLANFVNSKE</sequence>
<evidence type="ECO:0000256" key="1">
    <source>
        <dbReference type="SAM" id="Coils"/>
    </source>
</evidence>
<organism evidence="2 3">
    <name type="scientific">Candidatus Magasanikbacteria bacterium CG10_big_fil_rev_8_21_14_0_10_40_10</name>
    <dbReference type="NCBI Taxonomy" id="1974648"/>
    <lineage>
        <taxon>Bacteria</taxon>
        <taxon>Candidatus Magasanikiibacteriota</taxon>
    </lineage>
</organism>
<name>A0A2M6W4Y2_9BACT</name>
<reference evidence="3" key="1">
    <citation type="submission" date="2017-09" db="EMBL/GenBank/DDBJ databases">
        <title>Depth-based differentiation of microbial function through sediment-hosted aquifers and enrichment of novel symbionts in the deep terrestrial subsurface.</title>
        <authorList>
            <person name="Probst A.J."/>
            <person name="Ladd B."/>
            <person name="Jarett J.K."/>
            <person name="Geller-Mcgrath D.E."/>
            <person name="Sieber C.M.K."/>
            <person name="Emerson J.B."/>
            <person name="Anantharaman K."/>
            <person name="Thomas B.C."/>
            <person name="Malmstrom R."/>
            <person name="Stieglmeier M."/>
            <person name="Klingl A."/>
            <person name="Woyke T."/>
            <person name="Ryan C.M."/>
            <person name="Banfield J.F."/>
        </authorList>
    </citation>
    <scope>NUCLEOTIDE SEQUENCE [LARGE SCALE GENOMIC DNA]</scope>
</reference>
<feature type="coiled-coil region" evidence="1">
    <location>
        <begin position="17"/>
        <end position="51"/>
    </location>
</feature>
<accession>A0A2M6W4Y2</accession>
<dbReference type="Proteomes" id="UP000231183">
    <property type="component" value="Unassembled WGS sequence"/>
</dbReference>
<evidence type="ECO:0000313" key="2">
    <source>
        <dbReference type="EMBL" id="PIT87848.1"/>
    </source>
</evidence>
<gene>
    <name evidence="2" type="ORF">COU31_00765</name>
</gene>
<keyword evidence="1" id="KW-0175">Coiled coil</keyword>
<dbReference type="AlphaFoldDB" id="A0A2M6W4Y2"/>
<comment type="caution">
    <text evidence="2">The sequence shown here is derived from an EMBL/GenBank/DDBJ whole genome shotgun (WGS) entry which is preliminary data.</text>
</comment>
<protein>
    <submittedName>
        <fullName evidence="2">Uncharacterized protein</fullName>
    </submittedName>
</protein>